<feature type="compositionally biased region" description="Low complexity" evidence="1">
    <location>
        <begin position="64"/>
        <end position="74"/>
    </location>
</feature>
<evidence type="ECO:0008006" key="5">
    <source>
        <dbReference type="Google" id="ProtNLM"/>
    </source>
</evidence>
<gene>
    <name evidence="3" type="ORF">Sgou_21850</name>
</gene>
<reference evidence="3 4" key="1">
    <citation type="submission" date="2020-02" db="EMBL/GenBank/DDBJ databases">
        <title>Whole genome shotgun sequence of Streptomyces gougerotii NBRC 13043.</title>
        <authorList>
            <person name="Ichikawa N."/>
            <person name="Komaki H."/>
            <person name="Tamura T."/>
        </authorList>
    </citation>
    <scope>NUCLEOTIDE SEQUENCE [LARGE SCALE GENOMIC DNA]</scope>
    <source>
        <strain evidence="3 4">NBRC 13043</strain>
    </source>
</reference>
<feature type="compositionally biased region" description="Basic and acidic residues" evidence="1">
    <location>
        <begin position="347"/>
        <end position="360"/>
    </location>
</feature>
<dbReference type="EMBL" id="BLLO01000017">
    <property type="protein sequence ID" value="GFH77515.1"/>
    <property type="molecule type" value="Genomic_DNA"/>
</dbReference>
<feature type="region of interest" description="Disordered" evidence="1">
    <location>
        <begin position="301"/>
        <end position="401"/>
    </location>
</feature>
<feature type="compositionally biased region" description="Low complexity" evidence="1">
    <location>
        <begin position="369"/>
        <end position="380"/>
    </location>
</feature>
<keyword evidence="4" id="KW-1185">Reference proteome</keyword>
<evidence type="ECO:0000313" key="3">
    <source>
        <dbReference type="EMBL" id="GFH77515.1"/>
    </source>
</evidence>
<evidence type="ECO:0000256" key="2">
    <source>
        <dbReference type="SAM" id="Phobius"/>
    </source>
</evidence>
<evidence type="ECO:0000256" key="1">
    <source>
        <dbReference type="SAM" id="MobiDB-lite"/>
    </source>
</evidence>
<feature type="compositionally biased region" description="Low complexity" evidence="1">
    <location>
        <begin position="183"/>
        <end position="196"/>
    </location>
</feature>
<feature type="region of interest" description="Disordered" evidence="1">
    <location>
        <begin position="1"/>
        <end position="236"/>
    </location>
</feature>
<keyword evidence="2" id="KW-0472">Membrane</keyword>
<proteinExistence type="predicted"/>
<feature type="region of interest" description="Disordered" evidence="1">
    <location>
        <begin position="481"/>
        <end position="557"/>
    </location>
</feature>
<keyword evidence="2" id="KW-1133">Transmembrane helix</keyword>
<feature type="compositionally biased region" description="Low complexity" evidence="1">
    <location>
        <begin position="155"/>
        <end position="169"/>
    </location>
</feature>
<feature type="compositionally biased region" description="Basic and acidic residues" evidence="1">
    <location>
        <begin position="1"/>
        <end position="12"/>
    </location>
</feature>
<comment type="caution">
    <text evidence="3">The sequence shown here is derived from an EMBL/GenBank/DDBJ whole genome shotgun (WGS) entry which is preliminary data.</text>
</comment>
<feature type="compositionally biased region" description="Gly residues" evidence="1">
    <location>
        <begin position="486"/>
        <end position="496"/>
    </location>
</feature>
<sequence>MSAGRPERREGAGRSPHGPGRAESPDGGHERDEEKRTGNAAVNEQGGKRTEQPEEGAGEEAREPGPSARSASEADGGGSGTDGPDDDGPVSDRSGDGRSGDGRSGDGRSGDGRSGDGRSGDGGADEAAVDRGTTAADVRPAEAVTRAKSGEAKADGGATDPAGAEAEAGTGAGTAGPRVADVPPAEAGAGRAEPTASFDEDDLRRLLSGGTPPLGAPAAGRPGALDPELDGPAPLEEDDLRRILHGAADGLGPADTDATLEHLRRAIPARRARKRQAVVGMAAAALFVGTAVPALVHVTSAPSSDARPSIAGHGEDVQGGTGGEGERGSEDSGAGPGKDGADAPGAAKEKERSEDGRTTEPGEDPGGSPAPDSARAAASPLCDATQLGSASTTTEGRGSDGSLYGTFRVTNVSDRNCTVAGSGSVSAVASGAADVTKVNVVPHTPGDPATGLPSPITLASQLVLAPGAAYEVKFAWIPSESCPNTGSGGGEGGNGGTTPTDPAPPAEGSSGGTDQGSTAPDVQPQLMRADGGKADGSVTVTHTADPGAPSTGTTVPDACAGTVYHTGALPAGG</sequence>
<accession>A0ABQ1D4N1</accession>
<keyword evidence="2" id="KW-0812">Transmembrane</keyword>
<name>A0ABQ1D4N1_9ACTN</name>
<organism evidence="3 4">
    <name type="scientific">Streptomyces gougerotii</name>
    <dbReference type="NCBI Taxonomy" id="53448"/>
    <lineage>
        <taxon>Bacteria</taxon>
        <taxon>Bacillati</taxon>
        <taxon>Actinomycetota</taxon>
        <taxon>Actinomycetes</taxon>
        <taxon>Kitasatosporales</taxon>
        <taxon>Streptomycetaceae</taxon>
        <taxon>Streptomyces</taxon>
        <taxon>Streptomyces diastaticus group</taxon>
    </lineage>
</organism>
<evidence type="ECO:0000313" key="4">
    <source>
        <dbReference type="Proteomes" id="UP000480804"/>
    </source>
</evidence>
<feature type="compositionally biased region" description="Polar residues" evidence="1">
    <location>
        <begin position="386"/>
        <end position="396"/>
    </location>
</feature>
<protein>
    <recommendedName>
        <fullName evidence="5">DUF4232 domain-containing protein</fullName>
    </recommendedName>
</protein>
<feature type="compositionally biased region" description="Basic and acidic residues" evidence="1">
    <location>
        <begin position="23"/>
        <end position="37"/>
    </location>
</feature>
<dbReference type="Proteomes" id="UP000480804">
    <property type="component" value="Unassembled WGS sequence"/>
</dbReference>
<feature type="compositionally biased region" description="Basic and acidic residues" evidence="1">
    <location>
        <begin position="93"/>
        <end position="119"/>
    </location>
</feature>
<feature type="compositionally biased region" description="Low complexity" evidence="1">
    <location>
        <begin position="206"/>
        <end position="225"/>
    </location>
</feature>
<feature type="transmembrane region" description="Helical" evidence="2">
    <location>
        <begin position="277"/>
        <end position="296"/>
    </location>
</feature>